<dbReference type="InterPro" id="IPR001647">
    <property type="entry name" value="HTH_TetR"/>
</dbReference>
<dbReference type="KEGG" id="ppru:FDP22_17660"/>
<dbReference type="InterPro" id="IPR013573">
    <property type="entry name" value="Tscrpt_reg_YcdC_C"/>
</dbReference>
<dbReference type="Gene3D" id="1.10.357.10">
    <property type="entry name" value="Tetracycline Repressor, domain 2"/>
    <property type="match status" value="1"/>
</dbReference>
<dbReference type="Pfam" id="PF00440">
    <property type="entry name" value="TetR_N"/>
    <property type="match status" value="1"/>
</dbReference>
<dbReference type="PANTHER" id="PTHR30055:SF196">
    <property type="entry name" value="HTH-TYPE TRANSCRIPTIONAL REGULATOR RUTR"/>
    <property type="match status" value="1"/>
</dbReference>
<accession>A0A5B8G2A9</accession>
<name>A0A5B8G2A9_9RHOB</name>
<dbReference type="Pfam" id="PF08362">
    <property type="entry name" value="TetR_C_3"/>
    <property type="match status" value="1"/>
</dbReference>
<dbReference type="SUPFAM" id="SSF48498">
    <property type="entry name" value="Tetracyclin repressor-like, C-terminal domain"/>
    <property type="match status" value="1"/>
</dbReference>
<dbReference type="InterPro" id="IPR036271">
    <property type="entry name" value="Tet_transcr_reg_TetR-rel_C_sf"/>
</dbReference>
<dbReference type="AlphaFoldDB" id="A0A5B8G2A9"/>
<dbReference type="InterPro" id="IPR009057">
    <property type="entry name" value="Homeodomain-like_sf"/>
</dbReference>
<proteinExistence type="predicted"/>
<dbReference type="GO" id="GO:0000976">
    <property type="term" value="F:transcription cis-regulatory region binding"/>
    <property type="evidence" value="ECO:0007669"/>
    <property type="project" value="TreeGrafter"/>
</dbReference>
<evidence type="ECO:0000313" key="4">
    <source>
        <dbReference type="EMBL" id="QDL93449.1"/>
    </source>
</evidence>
<feature type="DNA-binding region" description="H-T-H motif" evidence="2">
    <location>
        <begin position="41"/>
        <end position="60"/>
    </location>
</feature>
<dbReference type="PRINTS" id="PR00455">
    <property type="entry name" value="HTHTETR"/>
</dbReference>
<dbReference type="EMBL" id="CP040818">
    <property type="protein sequence ID" value="QDL93449.1"/>
    <property type="molecule type" value="Genomic_DNA"/>
</dbReference>
<dbReference type="PROSITE" id="PS50977">
    <property type="entry name" value="HTH_TETR_2"/>
    <property type="match status" value="1"/>
</dbReference>
<organism evidence="4 5">
    <name type="scientific">Paroceanicella profunda</name>
    <dbReference type="NCBI Taxonomy" id="2579971"/>
    <lineage>
        <taxon>Bacteria</taxon>
        <taxon>Pseudomonadati</taxon>
        <taxon>Pseudomonadota</taxon>
        <taxon>Alphaproteobacteria</taxon>
        <taxon>Rhodobacterales</taxon>
        <taxon>Paracoccaceae</taxon>
        <taxon>Paroceanicella</taxon>
    </lineage>
</organism>
<reference evidence="4 5" key="1">
    <citation type="submission" date="2019-06" db="EMBL/GenBank/DDBJ databases">
        <title>Genome sequence of Rhodobacteraceae bacterium D4M1.</title>
        <authorList>
            <person name="Cao J."/>
        </authorList>
    </citation>
    <scope>NUCLEOTIDE SEQUENCE [LARGE SCALE GENOMIC DNA]</scope>
    <source>
        <strain evidence="4 5">D4M1</strain>
    </source>
</reference>
<evidence type="ECO:0000259" key="3">
    <source>
        <dbReference type="PROSITE" id="PS50977"/>
    </source>
</evidence>
<sequence length="211" mass="23436">MTEFAPDPALRAKTRIQRENEEKILDAALEVFSAEGFRGSTIDRIAQEAGMSKPNLLYYFRSKEEIYRAVLDATLDGWLDPLRRMDPAGEPLEEIRAYLRRKLEMSRENPRASRLFANEVIRGAPLIVEELTGALKALVDEKAAVIEGWIAAGRLAPVDPRHLLFAIWATTQHYADFQVQVQAVLSADAGAAIDGAQGFLDTLFLRALAPG</sequence>
<evidence type="ECO:0000256" key="1">
    <source>
        <dbReference type="ARBA" id="ARBA00023125"/>
    </source>
</evidence>
<keyword evidence="1 2" id="KW-0238">DNA-binding</keyword>
<protein>
    <submittedName>
        <fullName evidence="4">TetR family transcriptional regulator</fullName>
    </submittedName>
</protein>
<dbReference type="PANTHER" id="PTHR30055">
    <property type="entry name" value="HTH-TYPE TRANSCRIPTIONAL REGULATOR RUTR"/>
    <property type="match status" value="1"/>
</dbReference>
<feature type="domain" description="HTH tetR-type" evidence="3">
    <location>
        <begin position="18"/>
        <end position="78"/>
    </location>
</feature>
<dbReference type="GO" id="GO:0045892">
    <property type="term" value="P:negative regulation of DNA-templated transcription"/>
    <property type="evidence" value="ECO:0007669"/>
    <property type="project" value="InterPro"/>
</dbReference>
<dbReference type="GO" id="GO:0003700">
    <property type="term" value="F:DNA-binding transcription factor activity"/>
    <property type="evidence" value="ECO:0007669"/>
    <property type="project" value="TreeGrafter"/>
</dbReference>
<dbReference type="Gene3D" id="1.10.10.60">
    <property type="entry name" value="Homeodomain-like"/>
    <property type="match status" value="1"/>
</dbReference>
<evidence type="ECO:0000313" key="5">
    <source>
        <dbReference type="Proteomes" id="UP000305888"/>
    </source>
</evidence>
<dbReference type="Proteomes" id="UP000305888">
    <property type="component" value="Chromosome"/>
</dbReference>
<dbReference type="InterPro" id="IPR050109">
    <property type="entry name" value="HTH-type_TetR-like_transc_reg"/>
</dbReference>
<gene>
    <name evidence="4" type="ORF">FDP22_17660</name>
</gene>
<dbReference type="RefSeq" id="WP_138575913.1">
    <property type="nucleotide sequence ID" value="NZ_CP040818.1"/>
</dbReference>
<keyword evidence="5" id="KW-1185">Reference proteome</keyword>
<dbReference type="OrthoDB" id="2356263at2"/>
<dbReference type="SUPFAM" id="SSF46689">
    <property type="entry name" value="Homeodomain-like"/>
    <property type="match status" value="1"/>
</dbReference>
<evidence type="ECO:0000256" key="2">
    <source>
        <dbReference type="PROSITE-ProRule" id="PRU00335"/>
    </source>
</evidence>